<evidence type="ECO:0000256" key="3">
    <source>
        <dbReference type="ARBA" id="ARBA00004496"/>
    </source>
</evidence>
<dbReference type="UniPathway" id="UPA00241">
    <property type="reaction ID" value="UER00352"/>
</dbReference>
<dbReference type="AlphaFoldDB" id="A0A323UVK9"/>
<feature type="binding site" evidence="16">
    <location>
        <position position="89"/>
    </location>
    <ligand>
        <name>substrate</name>
    </ligand>
</feature>
<dbReference type="GO" id="GO:0015937">
    <property type="term" value="P:coenzyme A biosynthetic process"/>
    <property type="evidence" value="ECO:0007669"/>
    <property type="project" value="UniProtKB-UniRule"/>
</dbReference>
<comment type="catalytic activity">
    <reaction evidence="1 16">
        <text>(R)-pantothenate + ATP = (R)-4'-phosphopantothenate + ADP + H(+)</text>
        <dbReference type="Rhea" id="RHEA:16373"/>
        <dbReference type="ChEBI" id="CHEBI:10986"/>
        <dbReference type="ChEBI" id="CHEBI:15378"/>
        <dbReference type="ChEBI" id="CHEBI:29032"/>
        <dbReference type="ChEBI" id="CHEBI:30616"/>
        <dbReference type="ChEBI" id="CHEBI:456216"/>
        <dbReference type="EC" id="2.7.1.33"/>
    </reaction>
</comment>
<dbReference type="SUPFAM" id="SSF53067">
    <property type="entry name" value="Actin-like ATPase domain"/>
    <property type="match status" value="2"/>
</dbReference>
<sequence length="238" mass="25365">MILLVDIGNSRIKWRLSDDGQRIEGAAAHDDLDPLRQLLTNQPRIDRIVAANVAGPCLRDTLEQLATNHRLRVEWLLASPVRCGVRNLYHDAAQLGADRWAAAIGARHHHPHPCIVVMAGTATTVDLIDGEGCFHGGIILPGVELMQRALASNTAQLTLRAGRFDATPKCTADAIFSGCVQAQAGAVERMFAQISGQPGARCLISGGAADAFCSLLSIPKRKIDNLVLDGLACIAAEA</sequence>
<feature type="binding site" evidence="16">
    <location>
        <position position="171"/>
    </location>
    <ligand>
        <name>substrate</name>
    </ligand>
</feature>
<evidence type="ECO:0000256" key="1">
    <source>
        <dbReference type="ARBA" id="ARBA00001206"/>
    </source>
</evidence>
<comment type="caution">
    <text evidence="17">The sequence shown here is derived from an EMBL/GenBank/DDBJ whole genome shotgun (WGS) entry which is preliminary data.</text>
</comment>
<keyword evidence="13 16" id="KW-0173">Coenzyme A biosynthesis</keyword>
<feature type="binding site" evidence="16">
    <location>
        <position position="121"/>
    </location>
    <ligand>
        <name>ATP</name>
        <dbReference type="ChEBI" id="CHEBI:30616"/>
    </ligand>
</feature>
<accession>A0A323UVK9</accession>
<dbReference type="Proteomes" id="UP000248259">
    <property type="component" value="Unassembled WGS sequence"/>
</dbReference>
<organism evidence="17 18">
    <name type="scientific">Parazoarcus communis SWub3 = DSM 12120</name>
    <dbReference type="NCBI Taxonomy" id="1121029"/>
    <lineage>
        <taxon>Bacteria</taxon>
        <taxon>Pseudomonadati</taxon>
        <taxon>Pseudomonadota</taxon>
        <taxon>Betaproteobacteria</taxon>
        <taxon>Rhodocyclales</taxon>
        <taxon>Zoogloeaceae</taxon>
        <taxon>Parazoarcus</taxon>
    </lineage>
</organism>
<evidence type="ECO:0000256" key="9">
    <source>
        <dbReference type="ARBA" id="ARBA00022741"/>
    </source>
</evidence>
<dbReference type="GO" id="GO:0005524">
    <property type="term" value="F:ATP binding"/>
    <property type="evidence" value="ECO:0007669"/>
    <property type="project" value="UniProtKB-UniRule"/>
</dbReference>
<dbReference type="RefSeq" id="WP_110526684.1">
    <property type="nucleotide sequence ID" value="NZ_QKOE01000012.1"/>
</dbReference>
<comment type="cofactor">
    <cofactor evidence="2">
        <name>K(+)</name>
        <dbReference type="ChEBI" id="CHEBI:29103"/>
    </cofactor>
</comment>
<dbReference type="EMBL" id="QKOE01000012">
    <property type="protein sequence ID" value="PZA15690.1"/>
    <property type="molecule type" value="Genomic_DNA"/>
</dbReference>
<dbReference type="CDD" id="cd24015">
    <property type="entry name" value="ASKHA_NBD_PanK-III"/>
    <property type="match status" value="1"/>
</dbReference>
<keyword evidence="9 16" id="KW-0547">Nucleotide-binding</keyword>
<dbReference type="PANTHER" id="PTHR34265:SF1">
    <property type="entry name" value="TYPE III PANTOTHENATE KINASE"/>
    <property type="match status" value="1"/>
</dbReference>
<evidence type="ECO:0000256" key="5">
    <source>
        <dbReference type="ARBA" id="ARBA00011738"/>
    </source>
</evidence>
<evidence type="ECO:0000256" key="11">
    <source>
        <dbReference type="ARBA" id="ARBA00022840"/>
    </source>
</evidence>
<evidence type="ECO:0000256" key="7">
    <source>
        <dbReference type="ARBA" id="ARBA00022490"/>
    </source>
</evidence>
<keyword evidence="10 16" id="KW-0418">Kinase</keyword>
<dbReference type="PANTHER" id="PTHR34265">
    <property type="entry name" value="TYPE III PANTOTHENATE KINASE"/>
    <property type="match status" value="1"/>
</dbReference>
<dbReference type="OrthoDB" id="9781305at2"/>
<feature type="active site" description="Proton acceptor" evidence="16">
    <location>
        <position position="98"/>
    </location>
</feature>
<dbReference type="InterPro" id="IPR043129">
    <property type="entry name" value="ATPase_NBD"/>
</dbReference>
<keyword evidence="7 16" id="KW-0963">Cytoplasm</keyword>
<comment type="similarity">
    <text evidence="14 16">Belongs to the type III pantothenate kinase family.</text>
</comment>
<dbReference type="GO" id="GO:0004594">
    <property type="term" value="F:pantothenate kinase activity"/>
    <property type="evidence" value="ECO:0007669"/>
    <property type="project" value="UniProtKB-UniRule"/>
</dbReference>
<comment type="pathway">
    <text evidence="4 16">Cofactor biosynthesis; coenzyme A biosynthesis; CoA from (R)-pantothenate: step 1/5.</text>
</comment>
<evidence type="ECO:0000256" key="13">
    <source>
        <dbReference type="ARBA" id="ARBA00022993"/>
    </source>
</evidence>
<evidence type="ECO:0000256" key="15">
    <source>
        <dbReference type="ARBA" id="ARBA00040883"/>
    </source>
</evidence>
<feature type="binding site" evidence="16">
    <location>
        <begin position="96"/>
        <end position="99"/>
    </location>
    <ligand>
        <name>substrate</name>
    </ligand>
</feature>
<comment type="subunit">
    <text evidence="5 16">Homodimer.</text>
</comment>
<dbReference type="Pfam" id="PF03309">
    <property type="entry name" value="Pan_kinase"/>
    <property type="match status" value="1"/>
</dbReference>
<gene>
    <name evidence="16" type="primary">coaX</name>
    <name evidence="17" type="ORF">DNK49_15925</name>
</gene>
<dbReference type="Gene3D" id="3.30.420.40">
    <property type="match status" value="2"/>
</dbReference>
<evidence type="ECO:0000256" key="2">
    <source>
        <dbReference type="ARBA" id="ARBA00001958"/>
    </source>
</evidence>
<name>A0A323UVK9_9RHOO</name>
<evidence type="ECO:0000256" key="14">
    <source>
        <dbReference type="ARBA" id="ARBA00038036"/>
    </source>
</evidence>
<comment type="function">
    <text evidence="16">Catalyzes the phosphorylation of pantothenate (Pan), the first step in CoA biosynthesis.</text>
</comment>
<keyword evidence="8 16" id="KW-0808">Transferase</keyword>
<evidence type="ECO:0000313" key="18">
    <source>
        <dbReference type="Proteomes" id="UP000248259"/>
    </source>
</evidence>
<reference evidence="17 18" key="1">
    <citation type="submission" date="2018-06" db="EMBL/GenBank/DDBJ databases">
        <title>Azoarcus communis strain SWub3 genome.</title>
        <authorList>
            <person name="Zorraquino Salvo V."/>
            <person name="Toubiana D."/>
            <person name="Blumwald E."/>
        </authorList>
    </citation>
    <scope>NUCLEOTIDE SEQUENCE [LARGE SCALE GENOMIC DNA]</scope>
    <source>
        <strain evidence="17 18">SWub3</strain>
    </source>
</reference>
<evidence type="ECO:0000256" key="10">
    <source>
        <dbReference type="ARBA" id="ARBA00022777"/>
    </source>
</evidence>
<comment type="subcellular location">
    <subcellularLocation>
        <location evidence="3 16">Cytoplasm</location>
    </subcellularLocation>
</comment>
<comment type="cofactor">
    <cofactor evidence="16">
        <name>NH4(+)</name>
        <dbReference type="ChEBI" id="CHEBI:28938"/>
    </cofactor>
    <cofactor evidence="16">
        <name>K(+)</name>
        <dbReference type="ChEBI" id="CHEBI:29103"/>
    </cofactor>
    <text evidence="16">A monovalent cation. Ammonium or potassium.</text>
</comment>
<dbReference type="InterPro" id="IPR004619">
    <property type="entry name" value="Type_III_PanK"/>
</dbReference>
<protein>
    <recommendedName>
        <fullName evidence="15 16">Type III pantothenate kinase</fullName>
        <ecNumber evidence="6 16">2.7.1.33</ecNumber>
    </recommendedName>
    <alternativeName>
        <fullName evidence="16">PanK-III</fullName>
    </alternativeName>
    <alternativeName>
        <fullName evidence="16">Pantothenic acid kinase</fullName>
    </alternativeName>
</protein>
<evidence type="ECO:0000256" key="6">
    <source>
        <dbReference type="ARBA" id="ARBA00012102"/>
    </source>
</evidence>
<evidence type="ECO:0000256" key="4">
    <source>
        <dbReference type="ARBA" id="ARBA00005225"/>
    </source>
</evidence>
<proteinExistence type="inferred from homology"/>
<dbReference type="HAMAP" id="MF_01274">
    <property type="entry name" value="Pantothen_kinase_3"/>
    <property type="match status" value="1"/>
</dbReference>
<dbReference type="GO" id="GO:0005737">
    <property type="term" value="C:cytoplasm"/>
    <property type="evidence" value="ECO:0007669"/>
    <property type="project" value="UniProtKB-SubCell"/>
</dbReference>
<evidence type="ECO:0000256" key="12">
    <source>
        <dbReference type="ARBA" id="ARBA00022958"/>
    </source>
</evidence>
<evidence type="ECO:0000256" key="8">
    <source>
        <dbReference type="ARBA" id="ARBA00022679"/>
    </source>
</evidence>
<feature type="binding site" evidence="16">
    <location>
        <begin position="6"/>
        <end position="13"/>
    </location>
    <ligand>
        <name>ATP</name>
        <dbReference type="ChEBI" id="CHEBI:30616"/>
    </ligand>
</feature>
<evidence type="ECO:0000313" key="17">
    <source>
        <dbReference type="EMBL" id="PZA15690.1"/>
    </source>
</evidence>
<dbReference type="EC" id="2.7.1.33" evidence="6 16"/>
<dbReference type="NCBIfam" id="TIGR00671">
    <property type="entry name" value="baf"/>
    <property type="match status" value="1"/>
</dbReference>
<evidence type="ECO:0000256" key="16">
    <source>
        <dbReference type="HAMAP-Rule" id="MF_01274"/>
    </source>
</evidence>
<comment type="caution">
    <text evidence="16">Lacks conserved residue(s) required for the propagation of feature annotation.</text>
</comment>
<keyword evidence="11 16" id="KW-0067">ATP-binding</keyword>
<keyword evidence="12 16" id="KW-0630">Potassium</keyword>
<keyword evidence="18" id="KW-1185">Reference proteome</keyword>